<name>A0ABW1F2D1_9ACTN</name>
<evidence type="ECO:0000313" key="5">
    <source>
        <dbReference type="EMBL" id="MFC5888296.1"/>
    </source>
</evidence>
<evidence type="ECO:0000313" key="6">
    <source>
        <dbReference type="Proteomes" id="UP001596067"/>
    </source>
</evidence>
<dbReference type="NCBIfam" id="NF041539">
    <property type="entry name" value="choice_anch_R"/>
    <property type="match status" value="2"/>
</dbReference>
<organism evidence="5 6">
    <name type="scientific">Kitasatospora aburaviensis</name>
    <dbReference type="NCBI Taxonomy" id="67265"/>
    <lineage>
        <taxon>Bacteria</taxon>
        <taxon>Bacillati</taxon>
        <taxon>Actinomycetota</taxon>
        <taxon>Actinomycetes</taxon>
        <taxon>Kitasatosporales</taxon>
        <taxon>Streptomycetaceae</taxon>
        <taxon>Kitasatospora</taxon>
    </lineage>
</organism>
<dbReference type="Pfam" id="PF13205">
    <property type="entry name" value="Big_5"/>
    <property type="match status" value="1"/>
</dbReference>
<proteinExistence type="predicted"/>
<dbReference type="SUPFAM" id="SSF52317">
    <property type="entry name" value="Class I glutamine amidotransferase-like"/>
    <property type="match status" value="1"/>
</dbReference>
<gene>
    <name evidence="5" type="ORF">ACFP0N_25355</name>
</gene>
<protein>
    <submittedName>
        <fullName evidence="5">Ig-like domain-containing protein</fullName>
    </submittedName>
</protein>
<keyword evidence="1 3" id="KW-0732">Signal</keyword>
<feature type="chain" id="PRO_5047068487" evidence="3">
    <location>
        <begin position="31"/>
        <end position="1048"/>
    </location>
</feature>
<keyword evidence="6" id="KW-1185">Reference proteome</keyword>
<sequence>MAGAGVRSGSRWRRRIGGLLAALGTAAALTAGPGAVTAAAATATLGNTAVGPSTDTADSNYLNASRYVTGAAGGTVSSVSVYVGAVDTAPNNQFQVAVYRDNAGSPGALLASSASAALTADSWNTVPLTAALSANTAYWLAYNSNGGNAAVNNLRYSPGGTSVYGNGGRAFGSWPADFGAATSSGLSFSIYATYTADETPPPPPPGSGPGGEGPILLVTSQANPYTRYLGEILKAEGLNYYRTVDLSAVTSSLLASYDVVLLGETPLTAAQATVFTTWTNGGGRLVAMRPDRQLAPLFGLTPAGGTRSDAYLKVDTSAAPGTGITGDTMGYHGAADLYTLSGATAVATLYSDAGTATANPAVTLRTAGGGRAAAFSYDLAKSVVQTRQGNAAWAGQQRDGTDGYEASEMFFGTGGQPDWNNLDKALIPIADEQQRLLANLITLVDAANKPLPRFWYFPRDVKAVVVMTGDDHGIGGTAGRWDGYIAQSPPGCNVADWECVRGSSYIYTDDPLTPAQAKAYTDQGFEVGVHVTTNCRPWGTTAALQGYYRDQLANWRAKYPALPAPSSSRTHCVEWDDWATQAKTKLANGIRLDTDYYFYPSTFTKDRPGYFNGTAQIMRFADTDGSVIDEYQATTQLTDESGQSYPGTITTLLDAAYGAKGYYAALTANLHTDYAASAASDAVVAAAKARGVPVVSGRQMLTWLDGRNGSAFSKLAWSGSSLTFEITGGANGLRAMVPVSAASGTLTGISSGGRAVPYRIETVKGVSYAFFDGAVGAYTASYGRDTTAPTVTGTTPAAGATGVAPGTAVRFSFGEPLDPASVTASSVTLRTAGGAAVAGTVAYDTAANGVVFTPGSPLALTTGHTATVQGVRDTSGNALASPFTLSFTTGGAAPRTLGNTAVGSLIDDTDSHHLNGSRVTTGSGPVPLTALSVHVGPVSAAPNNQYQLAVYTDAGGSPGTLVTTTAVGTLTPNAWNSLPVTTTLSANTAYWFVYNSNGTGATVNNMNYSTGPAGSGAYSNAVVPFGTWPTAFGPAVKDTLLYSLYGSY</sequence>
<dbReference type="Proteomes" id="UP001596067">
    <property type="component" value="Unassembled WGS sequence"/>
</dbReference>
<dbReference type="InterPro" id="IPR032812">
    <property type="entry name" value="SbsA_Ig"/>
</dbReference>
<evidence type="ECO:0000256" key="2">
    <source>
        <dbReference type="SAM" id="MobiDB-lite"/>
    </source>
</evidence>
<accession>A0ABW1F2D1</accession>
<comment type="caution">
    <text evidence="5">The sequence shown here is derived from an EMBL/GenBank/DDBJ whole genome shotgun (WGS) entry which is preliminary data.</text>
</comment>
<dbReference type="InterPro" id="IPR029062">
    <property type="entry name" value="Class_I_gatase-like"/>
</dbReference>
<dbReference type="Gene3D" id="2.60.40.1220">
    <property type="match status" value="1"/>
</dbReference>
<feature type="domain" description="SbsA Ig-like" evidence="4">
    <location>
        <begin position="785"/>
        <end position="889"/>
    </location>
</feature>
<feature type="region of interest" description="Disordered" evidence="2">
    <location>
        <begin position="195"/>
        <end position="215"/>
    </location>
</feature>
<dbReference type="EMBL" id="JBHSOD010000038">
    <property type="protein sequence ID" value="MFC5888296.1"/>
    <property type="molecule type" value="Genomic_DNA"/>
</dbReference>
<dbReference type="RefSeq" id="WP_313765762.1">
    <property type="nucleotide sequence ID" value="NZ_BAAAVH010000023.1"/>
</dbReference>
<reference evidence="6" key="1">
    <citation type="journal article" date="2019" name="Int. J. Syst. Evol. Microbiol.">
        <title>The Global Catalogue of Microorganisms (GCM) 10K type strain sequencing project: providing services to taxonomists for standard genome sequencing and annotation.</title>
        <authorList>
            <consortium name="The Broad Institute Genomics Platform"/>
            <consortium name="The Broad Institute Genome Sequencing Center for Infectious Disease"/>
            <person name="Wu L."/>
            <person name="Ma J."/>
        </authorList>
    </citation>
    <scope>NUCLEOTIDE SEQUENCE [LARGE SCALE GENOMIC DNA]</scope>
    <source>
        <strain evidence="6">CGMCC 4.1469</strain>
    </source>
</reference>
<evidence type="ECO:0000259" key="4">
    <source>
        <dbReference type="Pfam" id="PF13205"/>
    </source>
</evidence>
<dbReference type="InterPro" id="IPR014755">
    <property type="entry name" value="Cu-Rt/internalin_Ig-like"/>
</dbReference>
<evidence type="ECO:0000256" key="3">
    <source>
        <dbReference type="SAM" id="SignalP"/>
    </source>
</evidence>
<feature type="signal peptide" evidence="3">
    <location>
        <begin position="1"/>
        <end position="30"/>
    </location>
</feature>
<evidence type="ECO:0000256" key="1">
    <source>
        <dbReference type="ARBA" id="ARBA00022729"/>
    </source>
</evidence>